<proteinExistence type="predicted"/>
<protein>
    <submittedName>
        <fullName evidence="1">Craniofacial development protein 2-like</fullName>
    </submittedName>
</protein>
<dbReference type="RefSeq" id="XP_016438989.1">
    <property type="nucleotide sequence ID" value="XM_016583503.1"/>
</dbReference>
<dbReference type="InterPro" id="IPR027124">
    <property type="entry name" value="Swc5/CFDP1/2"/>
</dbReference>
<dbReference type="SUPFAM" id="SSF56219">
    <property type="entry name" value="DNase I-like"/>
    <property type="match status" value="1"/>
</dbReference>
<evidence type="ECO:0000313" key="1">
    <source>
        <dbReference type="RefSeq" id="XP_016438989.1"/>
    </source>
</evidence>
<dbReference type="AlphaFoldDB" id="A0A1S3XGM7"/>
<organism evidence="1">
    <name type="scientific">Nicotiana tabacum</name>
    <name type="common">Common tobacco</name>
    <dbReference type="NCBI Taxonomy" id="4097"/>
    <lineage>
        <taxon>Eukaryota</taxon>
        <taxon>Viridiplantae</taxon>
        <taxon>Streptophyta</taxon>
        <taxon>Embryophyta</taxon>
        <taxon>Tracheophyta</taxon>
        <taxon>Spermatophyta</taxon>
        <taxon>Magnoliopsida</taxon>
        <taxon>eudicotyledons</taxon>
        <taxon>Gunneridae</taxon>
        <taxon>Pentapetalae</taxon>
        <taxon>asterids</taxon>
        <taxon>lamiids</taxon>
        <taxon>Solanales</taxon>
        <taxon>Solanaceae</taxon>
        <taxon>Nicotianoideae</taxon>
        <taxon>Nicotianeae</taxon>
        <taxon>Nicotiana</taxon>
    </lineage>
</organism>
<dbReference type="KEGG" id="nta:107764922"/>
<dbReference type="PaxDb" id="4097-A0A1S3XGM7"/>
<dbReference type="InterPro" id="IPR036691">
    <property type="entry name" value="Endo/exonu/phosph_ase_sf"/>
</dbReference>
<reference evidence="1" key="1">
    <citation type="submission" date="2025-08" db="UniProtKB">
        <authorList>
            <consortium name="RefSeq"/>
        </authorList>
    </citation>
    <scope>IDENTIFICATION</scope>
</reference>
<dbReference type="OrthoDB" id="1294958at2759"/>
<sequence>MLEKKKINIACVKKTRWVGDKARNVDKFKLWYSGRVGGRNRVGILVDKDLREVVVEVRRVNDRLMSIKLVVGGFTLNIISAYAPQTGLDEEVKRRFWEEEISTGTLERRLGEYDNVHGGFGFGNKNGGGMSLLDFSRAFELVIANSSFPKKKEHLVTFRSSLAETQIDYLLYRKFDRGVLTDCKVISSENLSTLHRLLVMNLEITRKRRKRAMYSQNKIKWGALTEAKA</sequence>
<name>A0A1S3XGM7_TOBAC</name>
<gene>
    <name evidence="1" type="primary">LOC107764922</name>
</gene>
<dbReference type="STRING" id="4097.A0A1S3XGM7"/>
<dbReference type="Gene3D" id="3.60.10.10">
    <property type="entry name" value="Endonuclease/exonuclease/phosphatase"/>
    <property type="match status" value="1"/>
</dbReference>
<dbReference type="PANTHER" id="PTHR23227:SF67">
    <property type="entry name" value="CRANIOFACIAL DEVELOPMENT PROTEIN 2-LIKE"/>
    <property type="match status" value="1"/>
</dbReference>
<accession>A0A1S3XGM7</accession>
<dbReference type="PANTHER" id="PTHR23227">
    <property type="entry name" value="BUCENTAUR RELATED"/>
    <property type="match status" value="1"/>
</dbReference>